<organism evidence="1 2">
    <name type="scientific">Paramecium bursaria Chlorella virus NY2A</name>
    <name type="common">PBCV-NY2A</name>
    <dbReference type="NCBI Taxonomy" id="46021"/>
    <lineage>
        <taxon>Viruses</taxon>
        <taxon>Varidnaviria</taxon>
        <taxon>Bamfordvirae</taxon>
        <taxon>Nucleocytoviricota</taxon>
        <taxon>Megaviricetes</taxon>
        <taxon>Algavirales</taxon>
        <taxon>Phycodnaviridae</taxon>
        <taxon>Chlorovirus</taxon>
        <taxon>Chlorovirus americanus</taxon>
    </lineage>
</organism>
<organismHost>
    <name type="scientific">Chlorella</name>
    <dbReference type="NCBI Taxonomy" id="3071"/>
</organismHost>
<proteinExistence type="predicted"/>
<dbReference type="KEGG" id="vg:5659205"/>
<evidence type="ECO:0000313" key="1">
    <source>
        <dbReference type="EMBL" id="ABT14929.1"/>
    </source>
</evidence>
<dbReference type="EMBL" id="DQ491002">
    <property type="protein sequence ID" value="ABT14929.1"/>
    <property type="molecule type" value="Genomic_DNA"/>
</dbReference>
<dbReference type="Proteomes" id="UP000202419">
    <property type="component" value="Segment"/>
</dbReference>
<accession>A7IX55</accession>
<name>A7IX55_PBCVN</name>
<dbReference type="GeneID" id="5659205"/>
<dbReference type="RefSeq" id="YP_001497726.1">
    <property type="nucleotide sequence ID" value="NC_009898.1"/>
</dbReference>
<dbReference type="OrthoDB" id="39429at10239"/>
<reference evidence="1 2" key="1">
    <citation type="journal article" date="2007" name="Virology">
        <title>Sequence and annotation of the 369-kb NY-2A and the 345-kb AR158 viruses that infect Chlorella NC64A.</title>
        <authorList>
            <person name="Fitzgerald L.A."/>
            <person name="Graves M.V."/>
            <person name="Li X."/>
            <person name="Feldblyum T."/>
            <person name="Nierman W.C."/>
            <person name="Van Etten J.L."/>
        </authorList>
    </citation>
    <scope>NUCLEOTIDE SEQUENCE [LARGE SCALE GENOMIC DNA]</scope>
    <source>
        <strain evidence="1 2">NY-2A</strain>
    </source>
</reference>
<sequence>MLYPIVGAHVPPDIPRFGRVTRKHMLPIRSPFFDNWQIFFVPNFTTVLNLSSKFSIAKFVYRLYFLLNNEICGLYVRYTSCGPRDNNCTKVPSEKVPSIRLSSGILSAFSSFAAINKSVVYIS</sequence>
<gene>
    <name evidence="1" type="primary">b530L</name>
    <name evidence="1" type="ORF">NY2A_b530L</name>
</gene>
<evidence type="ECO:0000313" key="2">
    <source>
        <dbReference type="Proteomes" id="UP000202419"/>
    </source>
</evidence>
<keyword evidence="2" id="KW-1185">Reference proteome</keyword>
<protein>
    <submittedName>
        <fullName evidence="1">Uncharacterized protein b530L</fullName>
    </submittedName>
</protein>